<sequence>MPERSQFVKEQPGSDLPNFGYYAHVSDESTPKTTDVRTAIAANIKRIRKVRDISGRDFIAQLEKRGMKLLPSGLTALEKGDRRVTVDELLTIAVALNTSIIDLLIPVDGGDLVVAEGIPPLNPGQLDAWISGRSPWRQLPYGTHIDAKVSEEFWDAAAKSRQARRLRDKRPEIDAIDRLKAHVRLVATAQGDPHGYGRSTPFTADAEAAALRQLAGDLDEYIALLASSLERDGYGG</sequence>
<evidence type="ECO:0000313" key="3">
    <source>
        <dbReference type="Proteomes" id="UP000466906"/>
    </source>
</evidence>
<proteinExistence type="predicted"/>
<dbReference type="GO" id="GO:0003677">
    <property type="term" value="F:DNA binding"/>
    <property type="evidence" value="ECO:0007669"/>
    <property type="project" value="InterPro"/>
</dbReference>
<organism evidence="2 3">
    <name type="scientific">Mycolicibacterium alvei</name>
    <dbReference type="NCBI Taxonomy" id="67081"/>
    <lineage>
        <taxon>Bacteria</taxon>
        <taxon>Bacillati</taxon>
        <taxon>Actinomycetota</taxon>
        <taxon>Actinomycetes</taxon>
        <taxon>Mycobacteriales</taxon>
        <taxon>Mycobacteriaceae</taxon>
        <taxon>Mycolicibacterium</taxon>
    </lineage>
</organism>
<evidence type="ECO:0000259" key="1">
    <source>
        <dbReference type="PROSITE" id="PS50943"/>
    </source>
</evidence>
<dbReference type="InterPro" id="IPR001387">
    <property type="entry name" value="Cro/C1-type_HTH"/>
</dbReference>
<evidence type="ECO:0000313" key="2">
    <source>
        <dbReference type="EMBL" id="BBX29321.1"/>
    </source>
</evidence>
<dbReference type="KEGG" id="malv:MALV_44460"/>
<accession>A0A6N4V0Y7</accession>
<dbReference type="EMBL" id="AP022565">
    <property type="protein sequence ID" value="BBX29321.1"/>
    <property type="molecule type" value="Genomic_DNA"/>
</dbReference>
<feature type="domain" description="HTH cro/C1-type" evidence="1">
    <location>
        <begin position="71"/>
        <end position="103"/>
    </location>
</feature>
<dbReference type="Gene3D" id="1.10.260.40">
    <property type="entry name" value="lambda repressor-like DNA-binding domains"/>
    <property type="match status" value="1"/>
</dbReference>
<dbReference type="CDD" id="cd00093">
    <property type="entry name" value="HTH_XRE"/>
    <property type="match status" value="1"/>
</dbReference>
<dbReference type="Proteomes" id="UP000466906">
    <property type="component" value="Chromosome"/>
</dbReference>
<protein>
    <recommendedName>
        <fullName evidence="1">HTH cro/C1-type domain-containing protein</fullName>
    </recommendedName>
</protein>
<dbReference type="InterPro" id="IPR010982">
    <property type="entry name" value="Lambda_DNA-bd_dom_sf"/>
</dbReference>
<dbReference type="PROSITE" id="PS50943">
    <property type="entry name" value="HTH_CROC1"/>
    <property type="match status" value="1"/>
</dbReference>
<reference evidence="2 3" key="1">
    <citation type="journal article" date="2019" name="Emerg. Microbes Infect.">
        <title>Comprehensive subspecies identification of 175 nontuberculous mycobacteria species based on 7547 genomic profiles.</title>
        <authorList>
            <person name="Matsumoto Y."/>
            <person name="Kinjo T."/>
            <person name="Motooka D."/>
            <person name="Nabeya D."/>
            <person name="Jung N."/>
            <person name="Uechi K."/>
            <person name="Horii T."/>
            <person name="Iida T."/>
            <person name="Fujita J."/>
            <person name="Nakamura S."/>
        </authorList>
    </citation>
    <scope>NUCLEOTIDE SEQUENCE [LARGE SCALE GENOMIC DNA]</scope>
    <source>
        <strain evidence="2 3">JCM 12272</strain>
    </source>
</reference>
<name>A0A6N4V0Y7_9MYCO</name>
<keyword evidence="3" id="KW-1185">Reference proteome</keyword>
<dbReference type="AlphaFoldDB" id="A0A6N4V0Y7"/>
<dbReference type="SUPFAM" id="SSF47413">
    <property type="entry name" value="lambda repressor-like DNA-binding domains"/>
    <property type="match status" value="1"/>
</dbReference>
<gene>
    <name evidence="2" type="ORF">MALV_44460</name>
</gene>